<evidence type="ECO:0000256" key="18">
    <source>
        <dbReference type="ARBA" id="ARBA00049504"/>
    </source>
</evidence>
<evidence type="ECO:0000256" key="5">
    <source>
        <dbReference type="ARBA" id="ARBA00013200"/>
    </source>
</evidence>
<keyword evidence="11 19" id="KW-0460">Magnesium</keyword>
<keyword evidence="21" id="KW-1185">Reference proteome</keyword>
<keyword evidence="9 19" id="KW-0808">Transferase</keyword>
<evidence type="ECO:0000256" key="3">
    <source>
        <dbReference type="ARBA" id="ARBA00004663"/>
    </source>
</evidence>
<comment type="catalytic activity">
    <reaction evidence="17 19">
        <text>alpha-ribazole + adenosylcob(III)inamide-GDP = adenosylcob(III)alamin + GMP + H(+)</text>
        <dbReference type="Rhea" id="RHEA:16049"/>
        <dbReference type="ChEBI" id="CHEBI:10329"/>
        <dbReference type="ChEBI" id="CHEBI:15378"/>
        <dbReference type="ChEBI" id="CHEBI:18408"/>
        <dbReference type="ChEBI" id="CHEBI:58115"/>
        <dbReference type="ChEBI" id="CHEBI:60487"/>
        <dbReference type="EC" id="2.7.8.26"/>
    </reaction>
</comment>
<feature type="transmembrane region" description="Helical" evidence="19">
    <location>
        <begin position="249"/>
        <end position="270"/>
    </location>
</feature>
<keyword evidence="8 19" id="KW-0169">Cobalamin biosynthesis</keyword>
<evidence type="ECO:0000256" key="7">
    <source>
        <dbReference type="ARBA" id="ARBA00022475"/>
    </source>
</evidence>
<evidence type="ECO:0000256" key="16">
    <source>
        <dbReference type="ARBA" id="ARBA00032853"/>
    </source>
</evidence>
<keyword evidence="13 19" id="KW-0472">Membrane</keyword>
<dbReference type="GO" id="GO:0005886">
    <property type="term" value="C:plasma membrane"/>
    <property type="evidence" value="ECO:0007669"/>
    <property type="project" value="UniProtKB-SubCell"/>
</dbReference>
<comment type="pathway">
    <text evidence="3 19">Cofactor biosynthesis; adenosylcobalamin biosynthesis; adenosylcobalamin from cob(II)yrinate a,c-diamide: step 7/7.</text>
</comment>
<name>A0A3G6J1A6_9CORY</name>
<evidence type="ECO:0000256" key="1">
    <source>
        <dbReference type="ARBA" id="ARBA00001946"/>
    </source>
</evidence>
<dbReference type="HAMAP" id="MF_00719">
    <property type="entry name" value="CobS"/>
    <property type="match status" value="1"/>
</dbReference>
<dbReference type="GO" id="GO:0008818">
    <property type="term" value="F:cobalamin 5'-phosphate synthase activity"/>
    <property type="evidence" value="ECO:0007669"/>
    <property type="project" value="UniProtKB-UniRule"/>
</dbReference>
<dbReference type="EC" id="2.7.8.26" evidence="5 19"/>
<feature type="transmembrane region" description="Helical" evidence="19">
    <location>
        <begin position="152"/>
        <end position="174"/>
    </location>
</feature>
<sequence length="271" mass="28103">MSDKVDFVEGSHGIAFIEGPSTALSWLTILPIKGASAFDRITGRRVICSVPFVGMVYGLLAALVIATGVALGTSALLIAVLAVVAMELFGRFMHLDGLGDVADALGSYAQGEKARSILSDPHIGLIGAGAGLLSLLAQVASISALISSELPFWQLMLAVIAGPSIGRLGVLFVCHNRYAPMRPGGFGAQIIGTVLTWHIVAWLLGYALLFALIALISLGLATALLLTLVLVAVAGALLAAHCNRRFEGLNGDCCGFVIHLCTTIALVLLAM</sequence>
<dbReference type="PANTHER" id="PTHR34148">
    <property type="entry name" value="ADENOSYLCOBINAMIDE-GDP RIBAZOLETRANSFERASE"/>
    <property type="match status" value="1"/>
</dbReference>
<dbReference type="InterPro" id="IPR003805">
    <property type="entry name" value="CobS"/>
</dbReference>
<evidence type="ECO:0000256" key="8">
    <source>
        <dbReference type="ARBA" id="ARBA00022573"/>
    </source>
</evidence>
<comment type="similarity">
    <text evidence="4 19">Belongs to the CobS family.</text>
</comment>
<evidence type="ECO:0000256" key="6">
    <source>
        <dbReference type="ARBA" id="ARBA00015850"/>
    </source>
</evidence>
<evidence type="ECO:0000256" key="13">
    <source>
        <dbReference type="ARBA" id="ARBA00023136"/>
    </source>
</evidence>
<keyword evidence="12 19" id="KW-1133">Transmembrane helix</keyword>
<dbReference type="KEGG" id="cgk:CGERO_07525"/>
<comment type="catalytic activity">
    <reaction evidence="18 19">
        <text>alpha-ribazole 5'-phosphate + adenosylcob(III)inamide-GDP = adenosylcob(III)alamin 5'-phosphate + GMP + H(+)</text>
        <dbReference type="Rhea" id="RHEA:23560"/>
        <dbReference type="ChEBI" id="CHEBI:15378"/>
        <dbReference type="ChEBI" id="CHEBI:57918"/>
        <dbReference type="ChEBI" id="CHEBI:58115"/>
        <dbReference type="ChEBI" id="CHEBI:60487"/>
        <dbReference type="ChEBI" id="CHEBI:60493"/>
        <dbReference type="EC" id="2.7.8.26"/>
    </reaction>
</comment>
<evidence type="ECO:0000256" key="15">
    <source>
        <dbReference type="ARBA" id="ARBA00032605"/>
    </source>
</evidence>
<evidence type="ECO:0000313" key="20">
    <source>
        <dbReference type="EMBL" id="AZA11805.1"/>
    </source>
</evidence>
<dbReference type="UniPathway" id="UPA00148">
    <property type="reaction ID" value="UER00238"/>
</dbReference>
<feature type="transmembrane region" description="Helical" evidence="19">
    <location>
        <begin position="59"/>
        <end position="85"/>
    </location>
</feature>
<dbReference type="Pfam" id="PF02654">
    <property type="entry name" value="CobS"/>
    <property type="match status" value="1"/>
</dbReference>
<evidence type="ECO:0000256" key="17">
    <source>
        <dbReference type="ARBA" id="ARBA00048623"/>
    </source>
</evidence>
<evidence type="ECO:0000313" key="21">
    <source>
        <dbReference type="Proteomes" id="UP000271587"/>
    </source>
</evidence>
<dbReference type="GO" id="GO:0009236">
    <property type="term" value="P:cobalamin biosynthetic process"/>
    <property type="evidence" value="ECO:0007669"/>
    <property type="project" value="UniProtKB-UniRule"/>
</dbReference>
<evidence type="ECO:0000256" key="10">
    <source>
        <dbReference type="ARBA" id="ARBA00022692"/>
    </source>
</evidence>
<reference evidence="20 21" key="1">
    <citation type="submission" date="2018-11" db="EMBL/GenBank/DDBJ databases">
        <authorList>
            <person name="Kleinhagauer T."/>
            <person name="Glaeser S.P."/>
            <person name="Spergser J."/>
            <person name="Ruckert C."/>
            <person name="Kaempfer P."/>
            <person name="Busse H.-J."/>
        </authorList>
    </citation>
    <scope>NUCLEOTIDE SEQUENCE [LARGE SCALE GENOMIC DNA]</scope>
    <source>
        <strain evidence="20 21">W8</strain>
    </source>
</reference>
<evidence type="ECO:0000256" key="19">
    <source>
        <dbReference type="HAMAP-Rule" id="MF_00719"/>
    </source>
</evidence>
<evidence type="ECO:0000256" key="2">
    <source>
        <dbReference type="ARBA" id="ARBA00004651"/>
    </source>
</evidence>
<evidence type="ECO:0000256" key="9">
    <source>
        <dbReference type="ARBA" id="ARBA00022679"/>
    </source>
</evidence>
<dbReference type="EMBL" id="CP033897">
    <property type="protein sequence ID" value="AZA11805.1"/>
    <property type="molecule type" value="Genomic_DNA"/>
</dbReference>
<dbReference type="PANTHER" id="PTHR34148:SF1">
    <property type="entry name" value="ADENOSYLCOBINAMIDE-GDP RIBAZOLETRANSFERASE"/>
    <property type="match status" value="1"/>
</dbReference>
<organism evidence="20 21">
    <name type="scientific">Corynebacterium gerontici</name>
    <dbReference type="NCBI Taxonomy" id="2079234"/>
    <lineage>
        <taxon>Bacteria</taxon>
        <taxon>Bacillati</taxon>
        <taxon>Actinomycetota</taxon>
        <taxon>Actinomycetes</taxon>
        <taxon>Mycobacteriales</taxon>
        <taxon>Corynebacteriaceae</taxon>
        <taxon>Corynebacterium</taxon>
    </lineage>
</organism>
<evidence type="ECO:0000256" key="11">
    <source>
        <dbReference type="ARBA" id="ARBA00022842"/>
    </source>
</evidence>
<dbReference type="GO" id="GO:0051073">
    <property type="term" value="F:adenosylcobinamide-GDP ribazoletransferase activity"/>
    <property type="evidence" value="ECO:0007669"/>
    <property type="project" value="UniProtKB-UniRule"/>
</dbReference>
<keyword evidence="7 19" id="KW-1003">Cell membrane</keyword>
<evidence type="ECO:0000256" key="12">
    <source>
        <dbReference type="ARBA" id="ARBA00022989"/>
    </source>
</evidence>
<comment type="cofactor">
    <cofactor evidence="1 19">
        <name>Mg(2+)</name>
        <dbReference type="ChEBI" id="CHEBI:18420"/>
    </cofactor>
</comment>
<evidence type="ECO:0000256" key="4">
    <source>
        <dbReference type="ARBA" id="ARBA00010561"/>
    </source>
</evidence>
<feature type="transmembrane region" description="Helical" evidence="19">
    <location>
        <begin position="123"/>
        <end position="146"/>
    </location>
</feature>
<protein>
    <recommendedName>
        <fullName evidence="6 19">Adenosylcobinamide-GDP ribazoletransferase</fullName>
        <ecNumber evidence="5 19">2.7.8.26</ecNumber>
    </recommendedName>
    <alternativeName>
        <fullName evidence="16 19">Cobalamin synthase</fullName>
    </alternativeName>
    <alternativeName>
        <fullName evidence="15 19">Cobalamin-5'-phosphate synthase</fullName>
    </alternativeName>
</protein>
<gene>
    <name evidence="19 20" type="primary">cobS</name>
    <name evidence="20" type="ORF">CGERO_07525</name>
</gene>
<dbReference type="AlphaFoldDB" id="A0A3G6J1A6"/>
<dbReference type="OrthoDB" id="9794223at2"/>
<accession>A0A3G6J1A6</accession>
<feature type="transmembrane region" description="Helical" evidence="19">
    <location>
        <begin position="210"/>
        <end position="237"/>
    </location>
</feature>
<comment type="function">
    <text evidence="14 19">Joins adenosylcobinamide-GDP and alpha-ribazole to generate adenosylcobalamin (Ado-cobalamin). Also synthesizes adenosylcobalamin 5'-phosphate from adenosylcobinamide-GDP and alpha-ribazole 5'-phosphate.</text>
</comment>
<dbReference type="Proteomes" id="UP000271587">
    <property type="component" value="Chromosome"/>
</dbReference>
<comment type="subcellular location">
    <subcellularLocation>
        <location evidence="2 19">Cell membrane</location>
        <topology evidence="2 19">Multi-pass membrane protein</topology>
    </subcellularLocation>
</comment>
<evidence type="ECO:0000256" key="14">
    <source>
        <dbReference type="ARBA" id="ARBA00025228"/>
    </source>
</evidence>
<proteinExistence type="inferred from homology"/>
<keyword evidence="10 19" id="KW-0812">Transmembrane</keyword>
<dbReference type="RefSeq" id="WP_123934683.1">
    <property type="nucleotide sequence ID" value="NZ_CP033897.1"/>
</dbReference>